<dbReference type="AlphaFoldDB" id="A0A1J5QWT2"/>
<dbReference type="InterPro" id="IPR013656">
    <property type="entry name" value="PAS_4"/>
</dbReference>
<name>A0A1J5QWT2_9ZZZZ</name>
<keyword evidence="1" id="KW-0805">Transcription regulation</keyword>
<gene>
    <name evidence="5" type="primary">cdhR_9</name>
    <name evidence="5" type="ORF">GALL_378930</name>
</gene>
<protein>
    <submittedName>
        <fullName evidence="5">HTH-type transcriptional regulator CdhR</fullName>
    </submittedName>
</protein>
<dbReference type="InterPro" id="IPR018062">
    <property type="entry name" value="HTH_AraC-typ_CS"/>
</dbReference>
<dbReference type="PANTHER" id="PTHR46796">
    <property type="entry name" value="HTH-TYPE TRANSCRIPTIONAL ACTIVATOR RHAS-RELATED"/>
    <property type="match status" value="1"/>
</dbReference>
<sequence>MAERHRAASAPLGAAPRSGKLEHVLAALACLEPVFDAQVDAVIFLKDADARYLFVNHTFVDRCMVPDKDFVRGKLAQDLFPSRFGVAYTAQDRAVLASGDEIVDQLELHFYAGRRSGWCLTHKYRIVDDGRPVALMGISRDLGAPEHDHPAYERIAFVAAHIQRHCAQSLELRELAATARMSVAQLERHFKAIFKLSPRQLLLKARLDAACRLLAGDLSVTEIAAQCGYADHSAFSRQFKARVGLTPRSYRAALGASAIGDPVKAPE</sequence>
<dbReference type="GO" id="GO:0043565">
    <property type="term" value="F:sequence-specific DNA binding"/>
    <property type="evidence" value="ECO:0007669"/>
    <property type="project" value="InterPro"/>
</dbReference>
<dbReference type="PROSITE" id="PS00041">
    <property type="entry name" value="HTH_ARAC_FAMILY_1"/>
    <property type="match status" value="2"/>
</dbReference>
<dbReference type="InterPro" id="IPR009057">
    <property type="entry name" value="Homeodomain-like_sf"/>
</dbReference>
<dbReference type="Gene3D" id="1.10.10.60">
    <property type="entry name" value="Homeodomain-like"/>
    <property type="match status" value="1"/>
</dbReference>
<dbReference type="PANTHER" id="PTHR46796:SF13">
    <property type="entry name" value="HTH-TYPE TRANSCRIPTIONAL ACTIVATOR RHAS"/>
    <property type="match status" value="1"/>
</dbReference>
<dbReference type="PROSITE" id="PS01124">
    <property type="entry name" value="HTH_ARAC_FAMILY_2"/>
    <property type="match status" value="1"/>
</dbReference>
<dbReference type="Pfam" id="PF12833">
    <property type="entry name" value="HTH_18"/>
    <property type="match status" value="1"/>
</dbReference>
<accession>A0A1J5QWT2</accession>
<dbReference type="InterPro" id="IPR035965">
    <property type="entry name" value="PAS-like_dom_sf"/>
</dbReference>
<evidence type="ECO:0000313" key="5">
    <source>
        <dbReference type="EMBL" id="OIQ80349.1"/>
    </source>
</evidence>
<dbReference type="SUPFAM" id="SSF55785">
    <property type="entry name" value="PYP-like sensor domain (PAS domain)"/>
    <property type="match status" value="1"/>
</dbReference>
<dbReference type="InterPro" id="IPR050204">
    <property type="entry name" value="AraC_XylS_family_regulators"/>
</dbReference>
<dbReference type="InterPro" id="IPR020449">
    <property type="entry name" value="Tscrpt_reg_AraC-type_HTH"/>
</dbReference>
<dbReference type="Pfam" id="PF08448">
    <property type="entry name" value="PAS_4"/>
    <property type="match status" value="1"/>
</dbReference>
<evidence type="ECO:0000256" key="2">
    <source>
        <dbReference type="ARBA" id="ARBA00023125"/>
    </source>
</evidence>
<dbReference type="EMBL" id="MLJW01001072">
    <property type="protein sequence ID" value="OIQ80349.1"/>
    <property type="molecule type" value="Genomic_DNA"/>
</dbReference>
<dbReference type="Gene3D" id="3.30.450.20">
    <property type="entry name" value="PAS domain"/>
    <property type="match status" value="1"/>
</dbReference>
<dbReference type="InterPro" id="IPR018060">
    <property type="entry name" value="HTH_AraC"/>
</dbReference>
<proteinExistence type="predicted"/>
<dbReference type="SUPFAM" id="SSF46689">
    <property type="entry name" value="Homeodomain-like"/>
    <property type="match status" value="2"/>
</dbReference>
<organism evidence="5">
    <name type="scientific">mine drainage metagenome</name>
    <dbReference type="NCBI Taxonomy" id="410659"/>
    <lineage>
        <taxon>unclassified sequences</taxon>
        <taxon>metagenomes</taxon>
        <taxon>ecological metagenomes</taxon>
    </lineage>
</organism>
<feature type="domain" description="HTH araC/xylS-type" evidence="4">
    <location>
        <begin position="152"/>
        <end position="253"/>
    </location>
</feature>
<keyword evidence="2" id="KW-0238">DNA-binding</keyword>
<evidence type="ECO:0000256" key="3">
    <source>
        <dbReference type="ARBA" id="ARBA00023163"/>
    </source>
</evidence>
<evidence type="ECO:0000259" key="4">
    <source>
        <dbReference type="PROSITE" id="PS01124"/>
    </source>
</evidence>
<keyword evidence="3" id="KW-0804">Transcription</keyword>
<evidence type="ECO:0000256" key="1">
    <source>
        <dbReference type="ARBA" id="ARBA00023015"/>
    </source>
</evidence>
<comment type="caution">
    <text evidence="5">The sequence shown here is derived from an EMBL/GenBank/DDBJ whole genome shotgun (WGS) entry which is preliminary data.</text>
</comment>
<dbReference type="PRINTS" id="PR00032">
    <property type="entry name" value="HTHARAC"/>
</dbReference>
<reference evidence="5" key="1">
    <citation type="submission" date="2016-10" db="EMBL/GenBank/DDBJ databases">
        <title>Sequence of Gallionella enrichment culture.</title>
        <authorList>
            <person name="Poehlein A."/>
            <person name="Muehling M."/>
            <person name="Daniel R."/>
        </authorList>
    </citation>
    <scope>NUCLEOTIDE SEQUENCE</scope>
</reference>
<dbReference type="GO" id="GO:0003700">
    <property type="term" value="F:DNA-binding transcription factor activity"/>
    <property type="evidence" value="ECO:0007669"/>
    <property type="project" value="InterPro"/>
</dbReference>
<dbReference type="SMART" id="SM00342">
    <property type="entry name" value="HTH_ARAC"/>
    <property type="match status" value="1"/>
</dbReference>